<protein>
    <recommendedName>
        <fullName evidence="6">NAC domain-containing protein</fullName>
    </recommendedName>
</protein>
<evidence type="ECO:0000256" key="2">
    <source>
        <dbReference type="ARBA" id="ARBA00023125"/>
    </source>
</evidence>
<feature type="domain" description="NAC" evidence="6">
    <location>
        <begin position="35"/>
        <end position="180"/>
    </location>
</feature>
<dbReference type="PROSITE" id="PS51005">
    <property type="entry name" value="NAC"/>
    <property type="match status" value="1"/>
</dbReference>
<dbReference type="AlphaFoldDB" id="A0A176WES4"/>
<evidence type="ECO:0000256" key="5">
    <source>
        <dbReference type="SAM" id="MobiDB-lite"/>
    </source>
</evidence>
<keyword evidence="2" id="KW-0238">DNA-binding</keyword>
<dbReference type="InterPro" id="IPR003441">
    <property type="entry name" value="NAC-dom"/>
</dbReference>
<keyword evidence="8" id="KW-1185">Reference proteome</keyword>
<reference evidence="7" key="1">
    <citation type="submission" date="2016-03" db="EMBL/GenBank/DDBJ databases">
        <title>Mechanisms controlling the formation of the plant cell surface in tip-growing cells are functionally conserved among land plants.</title>
        <authorList>
            <person name="Honkanen S."/>
            <person name="Jones V.A."/>
            <person name="Morieri G."/>
            <person name="Champion C."/>
            <person name="Hetherington A.J."/>
            <person name="Kelly S."/>
            <person name="Saint-Marcoux D."/>
            <person name="Proust H."/>
            <person name="Prescott H."/>
            <person name="Dolan L."/>
        </authorList>
    </citation>
    <scope>NUCLEOTIDE SEQUENCE [LARGE SCALE GENOMIC DNA]</scope>
    <source>
        <tissue evidence="7">Whole gametophyte</tissue>
    </source>
</reference>
<dbReference type="EMBL" id="LVLJ01000986">
    <property type="protein sequence ID" value="OAE31710.1"/>
    <property type="molecule type" value="Genomic_DNA"/>
</dbReference>
<evidence type="ECO:0000256" key="4">
    <source>
        <dbReference type="ARBA" id="ARBA00023242"/>
    </source>
</evidence>
<gene>
    <name evidence="7" type="ORF">AXG93_3384s1840</name>
</gene>
<dbReference type="InterPro" id="IPR036093">
    <property type="entry name" value="NAC_dom_sf"/>
</dbReference>
<dbReference type="GO" id="GO:0003677">
    <property type="term" value="F:DNA binding"/>
    <property type="evidence" value="ECO:0007669"/>
    <property type="project" value="UniProtKB-KW"/>
</dbReference>
<dbReference type="SUPFAM" id="SSF101941">
    <property type="entry name" value="NAC domain"/>
    <property type="match status" value="1"/>
</dbReference>
<name>A0A176WES4_MARPO</name>
<comment type="caution">
    <text evidence="7">The sequence shown here is derived from an EMBL/GenBank/DDBJ whole genome shotgun (WGS) entry which is preliminary data.</text>
</comment>
<dbReference type="Pfam" id="PF02365">
    <property type="entry name" value="NAM"/>
    <property type="match status" value="1"/>
</dbReference>
<dbReference type="GO" id="GO:0005634">
    <property type="term" value="C:nucleus"/>
    <property type="evidence" value="ECO:0007669"/>
    <property type="project" value="UniProtKB-ARBA"/>
</dbReference>
<dbReference type="PANTHER" id="PTHR31744:SF92">
    <property type="entry name" value="NAC DOMAIN-CONTAINING PROTEIN 87"/>
    <property type="match status" value="1"/>
</dbReference>
<accession>A0A176WES4</accession>
<feature type="region of interest" description="Disordered" evidence="5">
    <location>
        <begin position="391"/>
        <end position="410"/>
    </location>
</feature>
<dbReference type="PANTHER" id="PTHR31744">
    <property type="entry name" value="PROTEIN CUP-SHAPED COTYLEDON 2-RELATED"/>
    <property type="match status" value="1"/>
</dbReference>
<keyword evidence="1" id="KW-0805">Transcription regulation</keyword>
<dbReference type="FunFam" id="2.170.150.80:FF:000006">
    <property type="entry name" value="NAC domain-containing protein 100-like"/>
    <property type="match status" value="1"/>
</dbReference>
<evidence type="ECO:0000313" key="8">
    <source>
        <dbReference type="Proteomes" id="UP000077202"/>
    </source>
</evidence>
<sequence length="424" mass="47527">MPDDIANYNFQDFCTIPKVEVVDERDDGSIMGSRLPPGFRFHPTDFELVDYYLTIKVKNNQCHFEAIDEVNLNKCEPWDLPAKAKVGENTWYFFSLRDRKYPTGMRTNRATDAGYWKATGKDREVMTPNNDRLVGMKKTLVFYTGRAPKGEKTNWIMHEYRIEGESSPVTEWVVCRVFKKNAACRKSAMECHPGGSNYQLELDEPEGNFDHQAGTYLPALLDSPGHHHSQQVPSSHKPGYGGFSGTPSSAEYHQGGGATYHAHHEFEQQQQQHDLGQKLQKSKSFSLADFSTFTNWAVRRDMQVADTLENLVGNWDAAGPESSNNSEEWIWDPPAGFFALDLSPSVDLKDCQACRMEYCIGGSRYFFAQALVGKTFVFSKLVLQLKSSNLPGGSAQTLSRSRTGEANSAIQLPGETPSMVSIKG</sequence>
<organism evidence="7 8">
    <name type="scientific">Marchantia polymorpha subsp. ruderalis</name>
    <dbReference type="NCBI Taxonomy" id="1480154"/>
    <lineage>
        <taxon>Eukaryota</taxon>
        <taxon>Viridiplantae</taxon>
        <taxon>Streptophyta</taxon>
        <taxon>Embryophyta</taxon>
        <taxon>Marchantiophyta</taxon>
        <taxon>Marchantiopsida</taxon>
        <taxon>Marchantiidae</taxon>
        <taxon>Marchantiales</taxon>
        <taxon>Marchantiaceae</taxon>
        <taxon>Marchantia</taxon>
    </lineage>
</organism>
<dbReference type="Gene3D" id="2.170.150.80">
    <property type="entry name" value="NAC domain"/>
    <property type="match status" value="1"/>
</dbReference>
<evidence type="ECO:0000313" key="7">
    <source>
        <dbReference type="EMBL" id="OAE31710.1"/>
    </source>
</evidence>
<evidence type="ECO:0000256" key="1">
    <source>
        <dbReference type="ARBA" id="ARBA00023015"/>
    </source>
</evidence>
<proteinExistence type="predicted"/>
<feature type="region of interest" description="Disordered" evidence="5">
    <location>
        <begin position="220"/>
        <end position="257"/>
    </location>
</feature>
<evidence type="ECO:0000259" key="6">
    <source>
        <dbReference type="PROSITE" id="PS51005"/>
    </source>
</evidence>
<dbReference type="Proteomes" id="UP000077202">
    <property type="component" value="Unassembled WGS sequence"/>
</dbReference>
<evidence type="ECO:0000256" key="3">
    <source>
        <dbReference type="ARBA" id="ARBA00023163"/>
    </source>
</evidence>
<keyword evidence="3" id="KW-0804">Transcription</keyword>
<dbReference type="GO" id="GO:0006355">
    <property type="term" value="P:regulation of DNA-templated transcription"/>
    <property type="evidence" value="ECO:0007669"/>
    <property type="project" value="InterPro"/>
</dbReference>
<keyword evidence="4" id="KW-0539">Nucleus</keyword>